<sequence>MRRFYRGDANGLNSYLSKCIFYSGMGSNDYLNNYFMTDFYSSHSDYTPKAFAALLLRDYTRQLMVIVTFVGPIGCIPYQLARFNGNNTRCNENVNKAIVLFNSGLRKLVDQFNGGQLPGAKFVLIDSYQSSNDLYLNGSSYGFEVLDKGCCGVGKNNGQITCLPLQGPCDDRRKYLFWDAFHPTEMANILLARATYSSQSYTYPINIQQLASL</sequence>
<organism evidence="1 2">
    <name type="scientific">Pistacia atlantica</name>
    <dbReference type="NCBI Taxonomy" id="434234"/>
    <lineage>
        <taxon>Eukaryota</taxon>
        <taxon>Viridiplantae</taxon>
        <taxon>Streptophyta</taxon>
        <taxon>Embryophyta</taxon>
        <taxon>Tracheophyta</taxon>
        <taxon>Spermatophyta</taxon>
        <taxon>Magnoliopsida</taxon>
        <taxon>eudicotyledons</taxon>
        <taxon>Gunneridae</taxon>
        <taxon>Pentapetalae</taxon>
        <taxon>rosids</taxon>
        <taxon>malvids</taxon>
        <taxon>Sapindales</taxon>
        <taxon>Anacardiaceae</taxon>
        <taxon>Pistacia</taxon>
    </lineage>
</organism>
<accession>A0ACC1AL78</accession>
<gene>
    <name evidence="1" type="ORF">Patl1_07613</name>
</gene>
<comment type="caution">
    <text evidence="1">The sequence shown here is derived from an EMBL/GenBank/DDBJ whole genome shotgun (WGS) entry which is preliminary data.</text>
</comment>
<proteinExistence type="predicted"/>
<reference evidence="2" key="1">
    <citation type="journal article" date="2023" name="G3 (Bethesda)">
        <title>Genome assembly and association tests identify interacting loci associated with vigor, precocity, and sex in interspecific pistachio rootstocks.</title>
        <authorList>
            <person name="Palmer W."/>
            <person name="Jacygrad E."/>
            <person name="Sagayaradj S."/>
            <person name="Cavanaugh K."/>
            <person name="Han R."/>
            <person name="Bertier L."/>
            <person name="Beede B."/>
            <person name="Kafkas S."/>
            <person name="Golino D."/>
            <person name="Preece J."/>
            <person name="Michelmore R."/>
        </authorList>
    </citation>
    <scope>NUCLEOTIDE SEQUENCE [LARGE SCALE GENOMIC DNA]</scope>
</reference>
<dbReference type="EMBL" id="CM047906">
    <property type="protein sequence ID" value="KAJ0087454.1"/>
    <property type="molecule type" value="Genomic_DNA"/>
</dbReference>
<protein>
    <submittedName>
        <fullName evidence="1">Uncharacterized protein</fullName>
    </submittedName>
</protein>
<keyword evidence="2" id="KW-1185">Reference proteome</keyword>
<evidence type="ECO:0000313" key="1">
    <source>
        <dbReference type="EMBL" id="KAJ0087454.1"/>
    </source>
</evidence>
<dbReference type="Proteomes" id="UP001164250">
    <property type="component" value="Chromosome 10"/>
</dbReference>
<evidence type="ECO:0000313" key="2">
    <source>
        <dbReference type="Proteomes" id="UP001164250"/>
    </source>
</evidence>
<name>A0ACC1AL78_9ROSI</name>